<dbReference type="EMBL" id="LWBP01000215">
    <property type="protein sequence ID" value="OQP51934.1"/>
    <property type="molecule type" value="Genomic_DNA"/>
</dbReference>
<reference evidence="3" key="1">
    <citation type="submission" date="2016-04" db="EMBL/GenBank/DDBJ databases">
        <authorList>
            <person name="Chen L."/>
            <person name="Zhuang W."/>
            <person name="Wang G."/>
        </authorList>
    </citation>
    <scope>NUCLEOTIDE SEQUENCE [LARGE SCALE GENOMIC DNA]</scope>
    <source>
        <strain evidence="3">208</strain>
    </source>
</reference>
<name>A0A1V9F0Z9_9BACT</name>
<keyword evidence="1" id="KW-0472">Membrane</keyword>
<proteinExistence type="predicted"/>
<keyword evidence="3" id="KW-1185">Reference proteome</keyword>
<keyword evidence="1" id="KW-1133">Transmembrane helix</keyword>
<evidence type="ECO:0000313" key="3">
    <source>
        <dbReference type="Proteomes" id="UP000192276"/>
    </source>
</evidence>
<gene>
    <name evidence="2" type="ORF">A4R26_28965</name>
</gene>
<sequence>MLTAAEKRFIKSWEEQRQGGKTKYYLLYIIVGTFPAILVLSFLASMFGWFNKLWLTISLSFVIVTIATVRSWAANEKKFRKIIQREIKEGMERDENEK</sequence>
<accession>A0A1V9F0Z9</accession>
<comment type="caution">
    <text evidence="2">The sequence shown here is derived from an EMBL/GenBank/DDBJ whole genome shotgun (WGS) entry which is preliminary data.</text>
</comment>
<dbReference type="Proteomes" id="UP000192276">
    <property type="component" value="Unassembled WGS sequence"/>
</dbReference>
<evidence type="ECO:0000256" key="1">
    <source>
        <dbReference type="SAM" id="Phobius"/>
    </source>
</evidence>
<feature type="transmembrane region" description="Helical" evidence="1">
    <location>
        <begin position="53"/>
        <end position="73"/>
    </location>
</feature>
<feature type="transmembrane region" description="Helical" evidence="1">
    <location>
        <begin position="25"/>
        <end position="47"/>
    </location>
</feature>
<dbReference type="AlphaFoldDB" id="A0A1V9F0Z9"/>
<keyword evidence="1" id="KW-0812">Transmembrane</keyword>
<protein>
    <submittedName>
        <fullName evidence="2">Uncharacterized protein</fullName>
    </submittedName>
</protein>
<organism evidence="2 3">
    <name type="scientific">Niastella populi</name>
    <dbReference type="NCBI Taxonomy" id="550983"/>
    <lineage>
        <taxon>Bacteria</taxon>
        <taxon>Pseudomonadati</taxon>
        <taxon>Bacteroidota</taxon>
        <taxon>Chitinophagia</taxon>
        <taxon>Chitinophagales</taxon>
        <taxon>Chitinophagaceae</taxon>
        <taxon>Niastella</taxon>
    </lineage>
</organism>
<evidence type="ECO:0000313" key="2">
    <source>
        <dbReference type="EMBL" id="OQP51934.1"/>
    </source>
</evidence>
<dbReference type="RefSeq" id="WP_081169810.1">
    <property type="nucleotide sequence ID" value="NZ_LWBP01000215.1"/>
</dbReference>
<dbReference type="OrthoDB" id="675796at2"/>